<dbReference type="Gene3D" id="1.10.10.10">
    <property type="entry name" value="Winged helix-like DNA-binding domain superfamily/Winged helix DNA-binding domain"/>
    <property type="match status" value="1"/>
</dbReference>
<name>A0A0S4LBF0_9BACT</name>
<dbReference type="CDD" id="cd06170">
    <property type="entry name" value="LuxR_C_like"/>
    <property type="match status" value="1"/>
</dbReference>
<dbReference type="InterPro" id="IPR000792">
    <property type="entry name" value="Tscrpt_reg_LuxR_C"/>
</dbReference>
<dbReference type="InterPro" id="IPR036388">
    <property type="entry name" value="WH-like_DNA-bd_sf"/>
</dbReference>
<reference evidence="2 3" key="1">
    <citation type="submission" date="2015-10" db="EMBL/GenBank/DDBJ databases">
        <authorList>
            <person name="Gilbert D.G."/>
        </authorList>
    </citation>
    <scope>NUCLEOTIDE SEQUENCE [LARGE SCALE GENOMIC DNA]</scope>
    <source>
        <strain evidence="2">COMA1</strain>
    </source>
</reference>
<dbReference type="GO" id="GO:0006355">
    <property type="term" value="P:regulation of DNA-templated transcription"/>
    <property type="evidence" value="ECO:0007669"/>
    <property type="project" value="InterPro"/>
</dbReference>
<gene>
    <name evidence="2" type="ORF">COMA1_11540</name>
</gene>
<organism evidence="2 3">
    <name type="scientific">Candidatus Nitrospira nitrosa</name>
    <dbReference type="NCBI Taxonomy" id="1742972"/>
    <lineage>
        <taxon>Bacteria</taxon>
        <taxon>Pseudomonadati</taxon>
        <taxon>Nitrospirota</taxon>
        <taxon>Nitrospiria</taxon>
        <taxon>Nitrospirales</taxon>
        <taxon>Nitrospiraceae</taxon>
        <taxon>Nitrospira</taxon>
    </lineage>
</organism>
<accession>A0A0S4LBF0</accession>
<feature type="domain" description="HTH luxR-type" evidence="1">
    <location>
        <begin position="1"/>
        <end position="64"/>
    </location>
</feature>
<proteinExistence type="predicted"/>
<dbReference type="Pfam" id="PF00196">
    <property type="entry name" value="GerE"/>
    <property type="match status" value="1"/>
</dbReference>
<dbReference type="InterPro" id="IPR016032">
    <property type="entry name" value="Sig_transdc_resp-reg_C-effctor"/>
</dbReference>
<dbReference type="SMART" id="SM00421">
    <property type="entry name" value="HTH_LUXR"/>
    <property type="match status" value="1"/>
</dbReference>
<dbReference type="GO" id="GO:0003677">
    <property type="term" value="F:DNA binding"/>
    <property type="evidence" value="ECO:0007669"/>
    <property type="project" value="InterPro"/>
</dbReference>
<evidence type="ECO:0000313" key="3">
    <source>
        <dbReference type="Proteomes" id="UP000199032"/>
    </source>
</evidence>
<dbReference type="Proteomes" id="UP000199032">
    <property type="component" value="Unassembled WGS sequence"/>
</dbReference>
<evidence type="ECO:0000313" key="2">
    <source>
        <dbReference type="EMBL" id="CUS34137.1"/>
    </source>
</evidence>
<dbReference type="AlphaFoldDB" id="A0A0S4LBF0"/>
<dbReference type="PROSITE" id="PS50043">
    <property type="entry name" value="HTH_LUXR_2"/>
    <property type="match status" value="1"/>
</dbReference>
<keyword evidence="3" id="KW-1185">Reference proteome</keyword>
<dbReference type="SUPFAM" id="SSF46894">
    <property type="entry name" value="C-terminal effector domain of the bipartite response regulators"/>
    <property type="match status" value="1"/>
</dbReference>
<protein>
    <recommendedName>
        <fullName evidence="1">HTH luxR-type domain-containing protein</fullName>
    </recommendedName>
</protein>
<evidence type="ECO:0000259" key="1">
    <source>
        <dbReference type="PROSITE" id="PS50043"/>
    </source>
</evidence>
<sequence length="67" mass="7666">MQHAFLSDREMEVLWLLGQCKTVSAIGAETTLSVKTVNTYRTRHPSKLDLRTTAELIHYGIEHHQTT</sequence>
<dbReference type="STRING" id="1742972.COMA1_11540"/>
<dbReference type="EMBL" id="CZQA01000001">
    <property type="protein sequence ID" value="CUS34137.1"/>
    <property type="molecule type" value="Genomic_DNA"/>
</dbReference>